<dbReference type="PANTHER" id="PTHR47706">
    <property type="entry name" value="NMRA-LIKE FAMILY PROTEIN"/>
    <property type="match status" value="1"/>
</dbReference>
<dbReference type="Pfam" id="PF05368">
    <property type="entry name" value="NmrA"/>
    <property type="match status" value="1"/>
</dbReference>
<organism evidence="4 5">
    <name type="scientific">Orchesella dallaii</name>
    <dbReference type="NCBI Taxonomy" id="48710"/>
    <lineage>
        <taxon>Eukaryota</taxon>
        <taxon>Metazoa</taxon>
        <taxon>Ecdysozoa</taxon>
        <taxon>Arthropoda</taxon>
        <taxon>Hexapoda</taxon>
        <taxon>Collembola</taxon>
        <taxon>Entomobryomorpha</taxon>
        <taxon>Entomobryoidea</taxon>
        <taxon>Orchesellidae</taxon>
        <taxon>Orchesellinae</taxon>
        <taxon>Orchesella</taxon>
    </lineage>
</organism>
<accession>A0ABP1REW7</accession>
<keyword evidence="5" id="KW-1185">Reference proteome</keyword>
<dbReference type="Proteomes" id="UP001642540">
    <property type="component" value="Unassembled WGS sequence"/>
</dbReference>
<protein>
    <recommendedName>
        <fullName evidence="3">NmrA-like domain-containing protein</fullName>
    </recommendedName>
</protein>
<sequence>MTFLIELDFDNTCRAQERTKMSGPPVVAVIGATGYVGKCIMPAFLDALKGGRLQEVRVLTVKEKLNSQQLQSYATSGAKVVTVDYKNVSTVSMAFQGVDAVVSTLGTGEGIEDVKTVLLDALVAAKVKLYFPSEFGTNHYKCPNYSHPLFDGKRKHFSQAKELGLNPIRMLTGDIMEATFGKWFGLDCISGVWTLVGNAPDIPCAMTAERDLGRFTLEAILLAHSDISKCPDEIEVYSDMKTFRDYAKSLDKVSGREIKIVQVPVEDFKTEYEKADKQFEKLLMLMFAEGTYDYSNATGINLLNPNESIWKLKKFEEYAEETGGIPWNDFKD</sequence>
<proteinExistence type="predicted"/>
<dbReference type="Gene3D" id="3.90.25.10">
    <property type="entry name" value="UDP-galactose 4-epimerase, domain 1"/>
    <property type="match status" value="1"/>
</dbReference>
<reference evidence="4 5" key="1">
    <citation type="submission" date="2024-08" db="EMBL/GenBank/DDBJ databases">
        <authorList>
            <person name="Cucini C."/>
            <person name="Frati F."/>
        </authorList>
    </citation>
    <scope>NUCLEOTIDE SEQUENCE [LARGE SCALE GENOMIC DNA]</scope>
</reference>
<evidence type="ECO:0000313" key="4">
    <source>
        <dbReference type="EMBL" id="CAL8126582.1"/>
    </source>
</evidence>
<feature type="domain" description="NmrA-like" evidence="3">
    <location>
        <begin position="27"/>
        <end position="318"/>
    </location>
</feature>
<evidence type="ECO:0000259" key="3">
    <source>
        <dbReference type="Pfam" id="PF05368"/>
    </source>
</evidence>
<evidence type="ECO:0000256" key="2">
    <source>
        <dbReference type="ARBA" id="ARBA00023002"/>
    </source>
</evidence>
<evidence type="ECO:0000256" key="1">
    <source>
        <dbReference type="ARBA" id="ARBA00022857"/>
    </source>
</evidence>
<dbReference type="InterPro" id="IPR036291">
    <property type="entry name" value="NAD(P)-bd_dom_sf"/>
</dbReference>
<keyword evidence="2" id="KW-0560">Oxidoreductase</keyword>
<keyword evidence="1" id="KW-0521">NADP</keyword>
<dbReference type="InterPro" id="IPR051609">
    <property type="entry name" value="NmrA/Isoflavone_reductase-like"/>
</dbReference>
<dbReference type="PANTHER" id="PTHR47706:SF9">
    <property type="entry name" value="NMRA-LIKE DOMAIN-CONTAINING PROTEIN-RELATED"/>
    <property type="match status" value="1"/>
</dbReference>
<dbReference type="EMBL" id="CAXLJM020000072">
    <property type="protein sequence ID" value="CAL8126582.1"/>
    <property type="molecule type" value="Genomic_DNA"/>
</dbReference>
<dbReference type="Gene3D" id="3.40.50.720">
    <property type="entry name" value="NAD(P)-binding Rossmann-like Domain"/>
    <property type="match status" value="1"/>
</dbReference>
<dbReference type="InterPro" id="IPR008030">
    <property type="entry name" value="NmrA-like"/>
</dbReference>
<gene>
    <name evidence="4" type="ORF">ODALV1_LOCUS21463</name>
</gene>
<evidence type="ECO:0000313" key="5">
    <source>
        <dbReference type="Proteomes" id="UP001642540"/>
    </source>
</evidence>
<name>A0ABP1REW7_9HEXA</name>
<dbReference type="SUPFAM" id="SSF51735">
    <property type="entry name" value="NAD(P)-binding Rossmann-fold domains"/>
    <property type="match status" value="1"/>
</dbReference>
<comment type="caution">
    <text evidence="4">The sequence shown here is derived from an EMBL/GenBank/DDBJ whole genome shotgun (WGS) entry which is preliminary data.</text>
</comment>